<gene>
    <name evidence="1" type="ORF">IDM36_13800</name>
</gene>
<dbReference type="Gene3D" id="3.40.50.1820">
    <property type="entry name" value="alpha/beta hydrolase"/>
    <property type="match status" value="1"/>
</dbReference>
<dbReference type="SUPFAM" id="SSF53474">
    <property type="entry name" value="alpha/beta-Hydrolases"/>
    <property type="match status" value="1"/>
</dbReference>
<proteinExistence type="predicted"/>
<evidence type="ECO:0000313" key="1">
    <source>
        <dbReference type="EMBL" id="QPJ99002.1"/>
    </source>
</evidence>
<dbReference type="EMBL" id="CP061801">
    <property type="protein sequence ID" value="QPJ99002.1"/>
    <property type="molecule type" value="Genomic_DNA"/>
</dbReference>
<protein>
    <submittedName>
        <fullName evidence="1">Alpha/beta hydrolase</fullName>
    </submittedName>
</protein>
<organism evidence="1">
    <name type="scientific">Enterobacter mori</name>
    <dbReference type="NCBI Taxonomy" id="539813"/>
    <lineage>
        <taxon>Bacteria</taxon>
        <taxon>Pseudomonadati</taxon>
        <taxon>Pseudomonadota</taxon>
        <taxon>Gammaproteobacteria</taxon>
        <taxon>Enterobacterales</taxon>
        <taxon>Enterobacteriaceae</taxon>
        <taxon>Enterobacter</taxon>
    </lineage>
</organism>
<dbReference type="InterPro" id="IPR029058">
    <property type="entry name" value="AB_hydrolase_fold"/>
</dbReference>
<sequence length="238" mass="26030">MKTQDAVILAPVMPVWDGGAFCAPLVTLLEQKGYSVTVIDTLSLIERDDPQSAIESLCQTLNSRSQRPWLLVGFAMAGTLAQMLAPHLRGVSGVVTVSAPGFSDEKLTTRLVRLVSMLEKGELGPAVDVLHHYVLPEGQPAPEATFTLPDAGKMSAIQRMLTGFSLLLKMDARADIARYDGKYLAIVGEKSQLASWENQTHSHRPLHTYKRIPGAGMRPWNDNPIAMNSLLNEWIATL</sequence>
<reference evidence="1" key="1">
    <citation type="submission" date="2020-09" db="EMBL/GenBank/DDBJ databases">
        <title>First Report of a novel Colistin-Resistant species of Enterobacter cloacae complex Producing MCR-5 isolated from hospital sewage water.</title>
        <authorList>
            <person name="Zhou K."/>
        </authorList>
    </citation>
    <scope>NUCLEOTIDE SEQUENCE [LARGE SCALE GENOMIC DNA]</scope>
    <source>
        <strain evidence="1">HSW1412</strain>
    </source>
</reference>
<dbReference type="AlphaFoldDB" id="A0A7T0GYX2"/>
<accession>A0A7T0GYX2</accession>
<keyword evidence="1" id="KW-0378">Hydrolase</keyword>
<name>A0A7T0GYX2_9ENTR</name>
<dbReference type="GO" id="GO:0016787">
    <property type="term" value="F:hydrolase activity"/>
    <property type="evidence" value="ECO:0007669"/>
    <property type="project" value="UniProtKB-KW"/>
</dbReference>